<dbReference type="Pfam" id="PF00005">
    <property type="entry name" value="ABC_tran"/>
    <property type="match status" value="1"/>
</dbReference>
<name>A0A4R2JQL1_9PSEU</name>
<dbReference type="GO" id="GO:0016887">
    <property type="term" value="F:ATP hydrolysis activity"/>
    <property type="evidence" value="ECO:0007669"/>
    <property type="project" value="InterPro"/>
</dbReference>
<sequence>MADPLLDIAGATKRYPRRSSSGDELTALKDFTLVIPAGRPRIVTIAGESGSGKSTLAAAVLGLLPLTEGTVTFKGHDIARLSRADRKQFRRQVQAVFQDPYGTFNPYYRVSHTFDTVLRNFRLAKGSAARSELVEEALAVVSLSGEEVLHKVSPSAQRRAAAADHDGPRLPTQTGTDRRRRASLHGRRLAPLDDLADHANNA</sequence>
<dbReference type="EMBL" id="SLWS01000003">
    <property type="protein sequence ID" value="TCO61102.1"/>
    <property type="molecule type" value="Genomic_DNA"/>
</dbReference>
<dbReference type="PANTHER" id="PTHR43230:SF3">
    <property type="entry name" value="ABC-TYPE DIPEPTIDE_OLIGOPEPTIDE TRANSPORT SYSTEM, ATPASE COMPONENT"/>
    <property type="match status" value="1"/>
</dbReference>
<feature type="compositionally biased region" description="Basic residues" evidence="1">
    <location>
        <begin position="178"/>
        <end position="188"/>
    </location>
</feature>
<evidence type="ECO:0000313" key="4">
    <source>
        <dbReference type="Proteomes" id="UP000295680"/>
    </source>
</evidence>
<dbReference type="PANTHER" id="PTHR43230">
    <property type="entry name" value="ABC-TYPE DIPEPTIDE/OLIGOPEPTIDE TRANSPORT SYSTEM, ATPASE COMPONENT"/>
    <property type="match status" value="1"/>
</dbReference>
<dbReference type="AlphaFoldDB" id="A0A4R2JQL1"/>
<dbReference type="SUPFAM" id="SSF52540">
    <property type="entry name" value="P-loop containing nucleoside triphosphate hydrolases"/>
    <property type="match status" value="1"/>
</dbReference>
<dbReference type="Proteomes" id="UP000295680">
    <property type="component" value="Unassembled WGS sequence"/>
</dbReference>
<protein>
    <submittedName>
        <fullName evidence="3">ABC transporter family protein</fullName>
    </submittedName>
</protein>
<gene>
    <name evidence="3" type="ORF">EV192_103686</name>
</gene>
<evidence type="ECO:0000259" key="2">
    <source>
        <dbReference type="Pfam" id="PF00005"/>
    </source>
</evidence>
<feature type="region of interest" description="Disordered" evidence="1">
    <location>
        <begin position="154"/>
        <end position="202"/>
    </location>
</feature>
<keyword evidence="4" id="KW-1185">Reference proteome</keyword>
<comment type="caution">
    <text evidence="3">The sequence shown here is derived from an EMBL/GenBank/DDBJ whole genome shotgun (WGS) entry which is preliminary data.</text>
</comment>
<evidence type="ECO:0000256" key="1">
    <source>
        <dbReference type="SAM" id="MobiDB-lite"/>
    </source>
</evidence>
<accession>A0A4R2JQL1</accession>
<dbReference type="InterPro" id="IPR027417">
    <property type="entry name" value="P-loop_NTPase"/>
</dbReference>
<evidence type="ECO:0000313" key="3">
    <source>
        <dbReference type="EMBL" id="TCO61102.1"/>
    </source>
</evidence>
<proteinExistence type="predicted"/>
<reference evidence="3 4" key="1">
    <citation type="submission" date="2019-03" db="EMBL/GenBank/DDBJ databases">
        <title>Genomic Encyclopedia of Type Strains, Phase IV (KMG-IV): sequencing the most valuable type-strain genomes for metagenomic binning, comparative biology and taxonomic classification.</title>
        <authorList>
            <person name="Goeker M."/>
        </authorList>
    </citation>
    <scope>NUCLEOTIDE SEQUENCE [LARGE SCALE GENOMIC DNA]</scope>
    <source>
        <strain evidence="3 4">DSM 45934</strain>
    </source>
</reference>
<dbReference type="GO" id="GO:0005524">
    <property type="term" value="F:ATP binding"/>
    <property type="evidence" value="ECO:0007669"/>
    <property type="project" value="InterPro"/>
</dbReference>
<organism evidence="3 4">
    <name type="scientific">Actinocrispum wychmicini</name>
    <dbReference type="NCBI Taxonomy" id="1213861"/>
    <lineage>
        <taxon>Bacteria</taxon>
        <taxon>Bacillati</taxon>
        <taxon>Actinomycetota</taxon>
        <taxon>Actinomycetes</taxon>
        <taxon>Pseudonocardiales</taxon>
        <taxon>Pseudonocardiaceae</taxon>
        <taxon>Actinocrispum</taxon>
    </lineage>
</organism>
<dbReference type="InterPro" id="IPR003439">
    <property type="entry name" value="ABC_transporter-like_ATP-bd"/>
</dbReference>
<dbReference type="Gene3D" id="3.40.50.300">
    <property type="entry name" value="P-loop containing nucleotide triphosphate hydrolases"/>
    <property type="match status" value="1"/>
</dbReference>
<feature type="domain" description="ABC transporter" evidence="2">
    <location>
        <begin position="30"/>
        <end position="160"/>
    </location>
</feature>